<feature type="transmembrane region" description="Helical" evidence="6">
    <location>
        <begin position="158"/>
        <end position="175"/>
    </location>
</feature>
<dbReference type="CDD" id="cd06261">
    <property type="entry name" value="TM_PBP2"/>
    <property type="match status" value="1"/>
</dbReference>
<proteinExistence type="inferred from homology"/>
<dbReference type="InterPro" id="IPR035906">
    <property type="entry name" value="MetI-like_sf"/>
</dbReference>
<dbReference type="GO" id="GO:0031460">
    <property type="term" value="P:glycine betaine transport"/>
    <property type="evidence" value="ECO:0007669"/>
    <property type="project" value="TreeGrafter"/>
</dbReference>
<evidence type="ECO:0000256" key="2">
    <source>
        <dbReference type="ARBA" id="ARBA00022448"/>
    </source>
</evidence>
<evidence type="ECO:0000256" key="4">
    <source>
        <dbReference type="ARBA" id="ARBA00022989"/>
    </source>
</evidence>
<dbReference type="Proteomes" id="UP000235122">
    <property type="component" value="Unassembled WGS sequence"/>
</dbReference>
<dbReference type="PANTHER" id="PTHR30177:SF4">
    <property type="entry name" value="OSMOPROTECTANT IMPORT PERMEASE PROTEIN OSMW"/>
    <property type="match status" value="1"/>
</dbReference>
<comment type="caution">
    <text evidence="8">The sequence shown here is derived from an EMBL/GenBank/DDBJ whole genome shotgun (WGS) entry which is preliminary data.</text>
</comment>
<evidence type="ECO:0000256" key="5">
    <source>
        <dbReference type="ARBA" id="ARBA00023136"/>
    </source>
</evidence>
<dbReference type="AlphaFoldDB" id="A0A2I1IMG9"/>
<dbReference type="SUPFAM" id="SSF161098">
    <property type="entry name" value="MetI-like"/>
    <property type="match status" value="1"/>
</dbReference>
<evidence type="ECO:0000256" key="1">
    <source>
        <dbReference type="ARBA" id="ARBA00004141"/>
    </source>
</evidence>
<dbReference type="InterPro" id="IPR000515">
    <property type="entry name" value="MetI-like"/>
</dbReference>
<evidence type="ECO:0000313" key="8">
    <source>
        <dbReference type="EMBL" id="PKY72328.1"/>
    </source>
</evidence>
<dbReference type="PROSITE" id="PS50928">
    <property type="entry name" value="ABC_TM1"/>
    <property type="match status" value="1"/>
</dbReference>
<organism evidence="8 9">
    <name type="scientific">Winkia neuii</name>
    <dbReference type="NCBI Taxonomy" id="33007"/>
    <lineage>
        <taxon>Bacteria</taxon>
        <taxon>Bacillati</taxon>
        <taxon>Actinomycetota</taxon>
        <taxon>Actinomycetes</taxon>
        <taxon>Actinomycetales</taxon>
        <taxon>Actinomycetaceae</taxon>
        <taxon>Winkia</taxon>
    </lineage>
</organism>
<feature type="domain" description="ABC transmembrane type-1" evidence="7">
    <location>
        <begin position="50"/>
        <end position="231"/>
    </location>
</feature>
<gene>
    <name evidence="8" type="ORF">CYJ19_05620</name>
</gene>
<feature type="transmembrane region" description="Helical" evidence="6">
    <location>
        <begin position="87"/>
        <end position="110"/>
    </location>
</feature>
<dbReference type="PANTHER" id="PTHR30177">
    <property type="entry name" value="GLYCINE BETAINE/L-PROLINE TRANSPORT SYSTEM PERMEASE PROTEIN PROW"/>
    <property type="match status" value="1"/>
</dbReference>
<dbReference type="EMBL" id="PKKO01000003">
    <property type="protein sequence ID" value="PKY72328.1"/>
    <property type="molecule type" value="Genomic_DNA"/>
</dbReference>
<feature type="transmembrane region" description="Helical" evidence="6">
    <location>
        <begin position="116"/>
        <end position="137"/>
    </location>
</feature>
<feature type="transmembrane region" description="Helical" evidence="6">
    <location>
        <begin position="181"/>
        <end position="201"/>
    </location>
</feature>
<dbReference type="STRING" id="33007.HMPREF3198_00257"/>
<evidence type="ECO:0000256" key="3">
    <source>
        <dbReference type="ARBA" id="ARBA00022692"/>
    </source>
</evidence>
<dbReference type="InterPro" id="IPR051204">
    <property type="entry name" value="ABC_transp_perm/SBD"/>
</dbReference>
<dbReference type="GO" id="GO:0005886">
    <property type="term" value="C:plasma membrane"/>
    <property type="evidence" value="ECO:0007669"/>
    <property type="project" value="UniProtKB-SubCell"/>
</dbReference>
<name>A0A2I1IMG9_9ACTO</name>
<sequence length="243" mass="25178">MQSGKPARNLWLTPLALVAVLGTYLFWLHTASLTSAESRQLNLTNLAAISGQHLLLTGIGAVAVVVVAIPLGVLLTRKPFRKVAPLALALANIGQAAPSIGLIVLIAMGIGFGMKTALIAIVAYAVLPVLASTMVGLQGVDRNTVEAARGMGMSAFRVLTKVELPLASPVILAGLRTALVLLVGTATLAVFVNGGGLGVLIQTGMTLFLYKLLFSGALLVALLALAVDWVGQMIETWARPKGI</sequence>
<feature type="transmembrane region" description="Helical" evidence="6">
    <location>
        <begin position="208"/>
        <end position="227"/>
    </location>
</feature>
<evidence type="ECO:0000313" key="9">
    <source>
        <dbReference type="Proteomes" id="UP000235122"/>
    </source>
</evidence>
<feature type="transmembrane region" description="Helical" evidence="6">
    <location>
        <begin position="52"/>
        <end position="75"/>
    </location>
</feature>
<protein>
    <submittedName>
        <fullName evidence="8">ABC transporter permease</fullName>
    </submittedName>
</protein>
<reference evidence="8 9" key="1">
    <citation type="submission" date="2017-12" db="EMBL/GenBank/DDBJ databases">
        <title>Phylogenetic diversity of female urinary microbiome.</title>
        <authorList>
            <person name="Thomas-White K."/>
            <person name="Wolfe A.J."/>
        </authorList>
    </citation>
    <scope>NUCLEOTIDE SEQUENCE [LARGE SCALE GENOMIC DNA]</scope>
    <source>
        <strain evidence="8 9">UMB0402</strain>
    </source>
</reference>
<dbReference type="Pfam" id="PF00528">
    <property type="entry name" value="BPD_transp_1"/>
    <property type="match status" value="1"/>
</dbReference>
<keyword evidence="3 6" id="KW-0812">Transmembrane</keyword>
<evidence type="ECO:0000256" key="6">
    <source>
        <dbReference type="RuleBase" id="RU363032"/>
    </source>
</evidence>
<evidence type="ECO:0000259" key="7">
    <source>
        <dbReference type="PROSITE" id="PS50928"/>
    </source>
</evidence>
<keyword evidence="4 6" id="KW-1133">Transmembrane helix</keyword>
<dbReference type="RefSeq" id="WP_024331791.1">
    <property type="nucleotide sequence ID" value="NZ_JASOXK010000005.1"/>
</dbReference>
<keyword evidence="2 6" id="KW-0813">Transport</keyword>
<comment type="similarity">
    <text evidence="6">Belongs to the binding-protein-dependent transport system permease family.</text>
</comment>
<dbReference type="GeneID" id="35866770"/>
<keyword evidence="5 6" id="KW-0472">Membrane</keyword>
<keyword evidence="9" id="KW-1185">Reference proteome</keyword>
<comment type="subcellular location">
    <subcellularLocation>
        <location evidence="6">Cell membrane</location>
        <topology evidence="6">Multi-pass membrane protein</topology>
    </subcellularLocation>
    <subcellularLocation>
        <location evidence="1">Membrane</location>
        <topology evidence="1">Multi-pass membrane protein</topology>
    </subcellularLocation>
</comment>
<dbReference type="GO" id="GO:0055085">
    <property type="term" value="P:transmembrane transport"/>
    <property type="evidence" value="ECO:0007669"/>
    <property type="project" value="InterPro"/>
</dbReference>
<accession>A0A2I1IMG9</accession>
<dbReference type="Gene3D" id="1.10.3720.10">
    <property type="entry name" value="MetI-like"/>
    <property type="match status" value="1"/>
</dbReference>